<keyword evidence="3" id="KW-0732">Signal</keyword>
<dbReference type="Proteomes" id="UP001202328">
    <property type="component" value="Unassembled WGS sequence"/>
</dbReference>
<keyword evidence="2" id="KW-0472">Membrane</keyword>
<gene>
    <name evidence="4" type="ORF">MKW98_003281</name>
</gene>
<feature type="signal peptide" evidence="3">
    <location>
        <begin position="1"/>
        <end position="20"/>
    </location>
</feature>
<feature type="non-terminal residue" evidence="4">
    <location>
        <position position="130"/>
    </location>
</feature>
<organism evidence="4 5">
    <name type="scientific">Papaver atlanticum</name>
    <dbReference type="NCBI Taxonomy" id="357466"/>
    <lineage>
        <taxon>Eukaryota</taxon>
        <taxon>Viridiplantae</taxon>
        <taxon>Streptophyta</taxon>
        <taxon>Embryophyta</taxon>
        <taxon>Tracheophyta</taxon>
        <taxon>Spermatophyta</taxon>
        <taxon>Magnoliopsida</taxon>
        <taxon>Ranunculales</taxon>
        <taxon>Papaveraceae</taxon>
        <taxon>Papaveroideae</taxon>
        <taxon>Papaver</taxon>
    </lineage>
</organism>
<proteinExistence type="predicted"/>
<dbReference type="AlphaFoldDB" id="A0AAD4TB18"/>
<name>A0AAD4TB18_9MAGN</name>
<evidence type="ECO:0000313" key="4">
    <source>
        <dbReference type="EMBL" id="KAI3946718.1"/>
    </source>
</evidence>
<feature type="compositionally biased region" description="Low complexity" evidence="1">
    <location>
        <begin position="60"/>
        <end position="70"/>
    </location>
</feature>
<dbReference type="PANTHER" id="PTHR46616:SF2">
    <property type="entry name" value="OS03G0211100 PROTEIN"/>
    <property type="match status" value="1"/>
</dbReference>
<feature type="chain" id="PRO_5041961764" evidence="3">
    <location>
        <begin position="21"/>
        <end position="130"/>
    </location>
</feature>
<keyword evidence="5" id="KW-1185">Reference proteome</keyword>
<feature type="transmembrane region" description="Helical" evidence="2">
    <location>
        <begin position="81"/>
        <end position="105"/>
    </location>
</feature>
<evidence type="ECO:0000256" key="1">
    <source>
        <dbReference type="SAM" id="MobiDB-lite"/>
    </source>
</evidence>
<feature type="compositionally biased region" description="Low complexity" evidence="1">
    <location>
        <begin position="38"/>
        <end position="50"/>
    </location>
</feature>
<dbReference type="PANTHER" id="PTHR46616">
    <property type="entry name" value="UBIQUITIN-PROTEIN LIGASE"/>
    <property type="match status" value="1"/>
</dbReference>
<accession>A0AAD4TB18</accession>
<comment type="caution">
    <text evidence="4">The sequence shown here is derived from an EMBL/GenBank/DDBJ whole genome shotgun (WGS) entry which is preliminary data.</text>
</comment>
<evidence type="ECO:0000313" key="5">
    <source>
        <dbReference type="Proteomes" id="UP001202328"/>
    </source>
</evidence>
<feature type="transmembrane region" description="Helical" evidence="2">
    <location>
        <begin position="111"/>
        <end position="129"/>
    </location>
</feature>
<sequence>KLRFPRKNFFLLWLVESANGNQIRFCPSSCTDEKAFQSSSSSTSVRQSGSYPSSIESLHEPPSSSRTREGSSSFIRSWRSLALLLHITAKFPVVAIFMLIVLYIIPASAAILVGWLLITFLFALPSFLVL</sequence>
<keyword evidence="2" id="KW-1133">Transmembrane helix</keyword>
<evidence type="ECO:0000256" key="3">
    <source>
        <dbReference type="SAM" id="SignalP"/>
    </source>
</evidence>
<dbReference type="EMBL" id="JAJJMB010003633">
    <property type="protein sequence ID" value="KAI3946718.1"/>
    <property type="molecule type" value="Genomic_DNA"/>
</dbReference>
<feature type="region of interest" description="Disordered" evidence="1">
    <location>
        <begin position="37"/>
        <end position="70"/>
    </location>
</feature>
<protein>
    <submittedName>
        <fullName evidence="4">Uncharacterized protein</fullName>
    </submittedName>
</protein>
<evidence type="ECO:0000256" key="2">
    <source>
        <dbReference type="SAM" id="Phobius"/>
    </source>
</evidence>
<reference evidence="4" key="1">
    <citation type="submission" date="2022-04" db="EMBL/GenBank/DDBJ databases">
        <title>A functionally conserved STORR gene fusion in Papaver species that diverged 16.8 million years ago.</title>
        <authorList>
            <person name="Catania T."/>
        </authorList>
    </citation>
    <scope>NUCLEOTIDE SEQUENCE</scope>
    <source>
        <strain evidence="4">S-188037</strain>
    </source>
</reference>
<feature type="non-terminal residue" evidence="4">
    <location>
        <position position="1"/>
    </location>
</feature>
<keyword evidence="2" id="KW-0812">Transmembrane</keyword>